<protein>
    <submittedName>
        <fullName evidence="2">Type II toxin-antitoxin system mRNA interferase toxin, RelE/StbE family</fullName>
    </submittedName>
</protein>
<dbReference type="Gene3D" id="3.30.2310.20">
    <property type="entry name" value="RelE-like"/>
    <property type="match status" value="1"/>
</dbReference>
<proteinExistence type="predicted"/>
<sequence>MIKVELHRSFVKSYRQRIGSNRKLSLQTEKRVIVFRKNRFDSILKDHSLIGQQKDLRSFSVNGDFRIIYQLVSEDYAIFINIGSHNQVY</sequence>
<dbReference type="NCBIfam" id="TIGR02385">
    <property type="entry name" value="RelE_StbE"/>
    <property type="match status" value="1"/>
</dbReference>
<evidence type="ECO:0000313" key="3">
    <source>
        <dbReference type="Proteomes" id="UP000231407"/>
    </source>
</evidence>
<evidence type="ECO:0000313" key="2">
    <source>
        <dbReference type="EMBL" id="PIU73630.1"/>
    </source>
</evidence>
<gene>
    <name evidence="2" type="ORF">COS78_01410</name>
</gene>
<accession>A0A2M7ASP4</accession>
<dbReference type="InterPro" id="IPR035093">
    <property type="entry name" value="RelE/ParE_toxin_dom_sf"/>
</dbReference>
<dbReference type="SUPFAM" id="SSF143011">
    <property type="entry name" value="RelE-like"/>
    <property type="match status" value="1"/>
</dbReference>
<dbReference type="Pfam" id="PF15738">
    <property type="entry name" value="YafQ_toxin"/>
    <property type="match status" value="1"/>
</dbReference>
<dbReference type="AlphaFoldDB" id="A0A2M7ASP4"/>
<dbReference type="InterPro" id="IPR007712">
    <property type="entry name" value="RelE/ParE_toxin"/>
</dbReference>
<dbReference type="Proteomes" id="UP000231407">
    <property type="component" value="Unassembled WGS sequence"/>
</dbReference>
<evidence type="ECO:0000256" key="1">
    <source>
        <dbReference type="ARBA" id="ARBA00022649"/>
    </source>
</evidence>
<dbReference type="EMBL" id="PEWA01000016">
    <property type="protein sequence ID" value="PIU73630.1"/>
    <property type="molecule type" value="Genomic_DNA"/>
</dbReference>
<name>A0A2M7ASP4_9BACT</name>
<dbReference type="InterPro" id="IPR004386">
    <property type="entry name" value="Toxin_YafQ-like"/>
</dbReference>
<reference evidence="3" key="1">
    <citation type="submission" date="2017-09" db="EMBL/GenBank/DDBJ databases">
        <title>Depth-based differentiation of microbial function through sediment-hosted aquifers and enrichment of novel symbionts in the deep terrestrial subsurface.</title>
        <authorList>
            <person name="Probst A.J."/>
            <person name="Ladd B."/>
            <person name="Jarett J.K."/>
            <person name="Geller-Mcgrath D.E."/>
            <person name="Sieber C.M.K."/>
            <person name="Emerson J.B."/>
            <person name="Anantharaman K."/>
            <person name="Thomas B.C."/>
            <person name="Malmstrom R."/>
            <person name="Stieglmeier M."/>
            <person name="Klingl A."/>
            <person name="Woyke T."/>
            <person name="Ryan C.M."/>
            <person name="Banfield J.F."/>
        </authorList>
    </citation>
    <scope>NUCLEOTIDE SEQUENCE [LARGE SCALE GENOMIC DNA]</scope>
</reference>
<organism evidence="2 3">
    <name type="scientific">Candidatus Shapirobacteria bacterium CG06_land_8_20_14_3_00_40_12</name>
    <dbReference type="NCBI Taxonomy" id="1974881"/>
    <lineage>
        <taxon>Bacteria</taxon>
        <taxon>Candidatus Shapironibacteriota</taxon>
    </lineage>
</organism>
<comment type="caution">
    <text evidence="2">The sequence shown here is derived from an EMBL/GenBank/DDBJ whole genome shotgun (WGS) entry which is preliminary data.</text>
</comment>
<keyword evidence="1" id="KW-1277">Toxin-antitoxin system</keyword>